<organism evidence="2 3">
    <name type="scientific">Tanacetum coccineum</name>
    <dbReference type="NCBI Taxonomy" id="301880"/>
    <lineage>
        <taxon>Eukaryota</taxon>
        <taxon>Viridiplantae</taxon>
        <taxon>Streptophyta</taxon>
        <taxon>Embryophyta</taxon>
        <taxon>Tracheophyta</taxon>
        <taxon>Spermatophyta</taxon>
        <taxon>Magnoliopsida</taxon>
        <taxon>eudicotyledons</taxon>
        <taxon>Gunneridae</taxon>
        <taxon>Pentapetalae</taxon>
        <taxon>asterids</taxon>
        <taxon>campanulids</taxon>
        <taxon>Asterales</taxon>
        <taxon>Asteraceae</taxon>
        <taxon>Asteroideae</taxon>
        <taxon>Anthemideae</taxon>
        <taxon>Anthemidinae</taxon>
        <taxon>Tanacetum</taxon>
    </lineage>
</organism>
<evidence type="ECO:0000313" key="3">
    <source>
        <dbReference type="Proteomes" id="UP001151760"/>
    </source>
</evidence>
<keyword evidence="1" id="KW-0812">Transmembrane</keyword>
<reference evidence="2" key="2">
    <citation type="submission" date="2022-01" db="EMBL/GenBank/DDBJ databases">
        <authorList>
            <person name="Yamashiro T."/>
            <person name="Shiraishi A."/>
            <person name="Satake H."/>
            <person name="Nakayama K."/>
        </authorList>
    </citation>
    <scope>NUCLEOTIDE SEQUENCE</scope>
</reference>
<sequence>MDGLLLFLDLTPRFSKLQARRRRGRMPTPERYLGLRTVCVSDYALQRNLSILIIFYMEDAVPLTIVLVYHLFLYLFYAGHLLEGFMVVVSATVPLTVGEVFLSPCHSNVLFLWYLLVVVAFLCPMIEQVEQIVVAVMEKSLEFVIRCLESSVGDKLSFIQVDLCKSAMKVECS</sequence>
<keyword evidence="3" id="KW-1185">Reference proteome</keyword>
<evidence type="ECO:0000313" key="2">
    <source>
        <dbReference type="EMBL" id="GJT82816.1"/>
    </source>
</evidence>
<dbReference type="EMBL" id="BQNB010019203">
    <property type="protein sequence ID" value="GJT82816.1"/>
    <property type="molecule type" value="Genomic_DNA"/>
</dbReference>
<accession>A0ABQ5H4S9</accession>
<proteinExistence type="predicted"/>
<feature type="transmembrane region" description="Helical" evidence="1">
    <location>
        <begin position="84"/>
        <end position="102"/>
    </location>
</feature>
<protein>
    <submittedName>
        <fullName evidence="2">Uncharacterized protein</fullName>
    </submittedName>
</protein>
<feature type="transmembrane region" description="Helical" evidence="1">
    <location>
        <begin position="60"/>
        <end position="78"/>
    </location>
</feature>
<feature type="transmembrane region" description="Helical" evidence="1">
    <location>
        <begin position="109"/>
        <end position="127"/>
    </location>
</feature>
<keyword evidence="1" id="KW-1133">Transmembrane helix</keyword>
<gene>
    <name evidence="2" type="ORF">Tco_1057158</name>
</gene>
<comment type="caution">
    <text evidence="2">The sequence shown here is derived from an EMBL/GenBank/DDBJ whole genome shotgun (WGS) entry which is preliminary data.</text>
</comment>
<evidence type="ECO:0000256" key="1">
    <source>
        <dbReference type="SAM" id="Phobius"/>
    </source>
</evidence>
<dbReference type="Proteomes" id="UP001151760">
    <property type="component" value="Unassembled WGS sequence"/>
</dbReference>
<reference evidence="2" key="1">
    <citation type="journal article" date="2022" name="Int. J. Mol. Sci.">
        <title>Draft Genome of Tanacetum Coccineum: Genomic Comparison of Closely Related Tanacetum-Family Plants.</title>
        <authorList>
            <person name="Yamashiro T."/>
            <person name="Shiraishi A."/>
            <person name="Nakayama K."/>
            <person name="Satake H."/>
        </authorList>
    </citation>
    <scope>NUCLEOTIDE SEQUENCE</scope>
</reference>
<keyword evidence="1" id="KW-0472">Membrane</keyword>
<name>A0ABQ5H4S9_9ASTR</name>